<proteinExistence type="predicted"/>
<gene>
    <name evidence="1" type="ORF">WKV44_05165</name>
</gene>
<dbReference type="RefSeq" id="WP_420069371.1">
    <property type="nucleotide sequence ID" value="NZ_JBCHKQ010000002.1"/>
</dbReference>
<organism evidence="1 2">
    <name type="scientific">Rarispira pelagica</name>
    <dbReference type="NCBI Taxonomy" id="3141764"/>
    <lineage>
        <taxon>Bacteria</taxon>
        <taxon>Pseudomonadati</taxon>
        <taxon>Spirochaetota</taxon>
        <taxon>Spirochaetia</taxon>
        <taxon>Winmispirales</taxon>
        <taxon>Winmispiraceae</taxon>
        <taxon>Rarispira</taxon>
    </lineage>
</organism>
<evidence type="ECO:0000313" key="2">
    <source>
        <dbReference type="Proteomes" id="UP001466331"/>
    </source>
</evidence>
<comment type="caution">
    <text evidence="1">The sequence shown here is derived from an EMBL/GenBank/DDBJ whole genome shotgun (WGS) entry which is preliminary data.</text>
</comment>
<sequence>MAINKYLDVTEPFLPEIPGHSNYRLEALPFKGIIKKHPYDSKKVLLYVDSDSRRVLEFYIENILHIDSEAAITGENGVMARELTVWIKKGSVGVELRPFLVGKE</sequence>
<name>A0ABU9UB92_9SPIR</name>
<accession>A0ABU9UB92</accession>
<protein>
    <submittedName>
        <fullName evidence="1">Uncharacterized protein</fullName>
    </submittedName>
</protein>
<dbReference type="Proteomes" id="UP001466331">
    <property type="component" value="Unassembled WGS sequence"/>
</dbReference>
<reference evidence="1 2" key="1">
    <citation type="submission" date="2024-03" db="EMBL/GenBank/DDBJ databases">
        <title>Ignisphaera cupida sp. nov., a hyperthermophilic hydrolytic archaeon from a hot spring of Kamchatka, and proposal of Ignisphaeraceae fam. nov.</title>
        <authorList>
            <person name="Podosokorskaya O.A."/>
            <person name="Elcheninov A.G."/>
            <person name="Maltseva A.I."/>
            <person name="Zayulina K.S."/>
            <person name="Novikov A."/>
            <person name="Merkel A.Y."/>
        </authorList>
    </citation>
    <scope>NUCLEOTIDE SEQUENCE [LARGE SCALE GENOMIC DNA]</scope>
    <source>
        <strain evidence="1 2">38H-sp</strain>
    </source>
</reference>
<keyword evidence="2" id="KW-1185">Reference proteome</keyword>
<evidence type="ECO:0000313" key="1">
    <source>
        <dbReference type="EMBL" id="MEM5947925.1"/>
    </source>
</evidence>
<dbReference type="EMBL" id="JBCHKQ010000002">
    <property type="protein sequence ID" value="MEM5947925.1"/>
    <property type="molecule type" value="Genomic_DNA"/>
</dbReference>